<dbReference type="PANTHER" id="PTHR10378">
    <property type="entry name" value="LIM DOMAIN-BINDING PROTEIN"/>
    <property type="match status" value="1"/>
</dbReference>
<dbReference type="RefSeq" id="XP_039134444.1">
    <property type="nucleotide sequence ID" value="XM_039278510.1"/>
</dbReference>
<name>A0AB40C7I9_DIOCR</name>
<feature type="region of interest" description="Disordered" evidence="1">
    <location>
        <begin position="552"/>
        <end position="620"/>
    </location>
</feature>
<feature type="compositionally biased region" description="Low complexity" evidence="1">
    <location>
        <begin position="590"/>
        <end position="610"/>
    </location>
</feature>
<evidence type="ECO:0000313" key="2">
    <source>
        <dbReference type="Proteomes" id="UP001515500"/>
    </source>
</evidence>
<gene>
    <name evidence="3 4 5 6" type="primary">LOC120271830</name>
</gene>
<evidence type="ECO:0000313" key="4">
    <source>
        <dbReference type="RefSeq" id="XP_039134442.1"/>
    </source>
</evidence>
<dbReference type="RefSeq" id="XP_039134442.1">
    <property type="nucleotide sequence ID" value="XM_039278508.1"/>
</dbReference>
<reference evidence="3 4" key="1">
    <citation type="submission" date="2025-04" db="UniProtKB">
        <authorList>
            <consortium name="RefSeq"/>
        </authorList>
    </citation>
    <scope>IDENTIFICATION</scope>
</reference>
<protein>
    <submittedName>
        <fullName evidence="3 4">Probable transcriptional regulator SLK2</fullName>
    </submittedName>
</protein>
<evidence type="ECO:0000313" key="5">
    <source>
        <dbReference type="RefSeq" id="XP_039134443.1"/>
    </source>
</evidence>
<feature type="compositionally biased region" description="Polar residues" evidence="1">
    <location>
        <begin position="611"/>
        <end position="620"/>
    </location>
</feature>
<evidence type="ECO:0000313" key="3">
    <source>
        <dbReference type="RefSeq" id="XP_039134441.1"/>
    </source>
</evidence>
<organism evidence="2 6">
    <name type="scientific">Dioscorea cayennensis subsp. rotundata</name>
    <name type="common">White Guinea yam</name>
    <name type="synonym">Dioscorea rotundata</name>
    <dbReference type="NCBI Taxonomy" id="55577"/>
    <lineage>
        <taxon>Eukaryota</taxon>
        <taxon>Viridiplantae</taxon>
        <taxon>Streptophyta</taxon>
        <taxon>Embryophyta</taxon>
        <taxon>Tracheophyta</taxon>
        <taxon>Spermatophyta</taxon>
        <taxon>Magnoliopsida</taxon>
        <taxon>Liliopsida</taxon>
        <taxon>Dioscoreales</taxon>
        <taxon>Dioscoreaceae</taxon>
        <taxon>Dioscorea</taxon>
    </lineage>
</organism>
<dbReference type="GeneID" id="120271830"/>
<dbReference type="RefSeq" id="XP_039134443.1">
    <property type="nucleotide sequence ID" value="XM_039278509.1"/>
</dbReference>
<dbReference type="InterPro" id="IPR029005">
    <property type="entry name" value="LIM-bd/SEUSS"/>
</dbReference>
<sequence>MNRMVPNSAANSSGPSVGASSLVTDANSALSGGPQLQRSASINTESYTRLPASPMSFSSNNISGSPMDGSSLVQQSSHQEPMPKQGASSVTSQLTGQEHLGNLLHAQKKPRIDMRQDDVHQHVIQQLLQRQDSMQLQGHPSPQLQAMIQQQRLAQRQQQQQQLLQFLPQMQRAQIQQHQQQMRNTFQQQAFLEKQPIESGICARRLMQYIYHQRHCPQDDSILYWRKVVVQYFAPRARKRWCLSMYDNVGNHAALGAFPRSSTEAWQCGICGSKSGKGFEATFEVLPRLNQIKFDRGVLDELLFVDMPHEYRLPSGAMVLEYAKAVQETVYEQLRVVREGQLRIIFSQELKILLWEFCARRHEEFLPRRLVAPQVNQLLQVAQKIQSTVSETGSTGVSSQEMQKASCDMFVTAGRQLARSIELQSLNDLGFSKRYVRCLQIAEVVSSMKDLIEFSQEHKTGPIESLKNYARQASAKHQSQKMQEIEQLVNAQCLPADQNALNKILANHPGLTTHLNNCHSGNRILNNNAQAAVSLNSYQNLLRNSINPNQNTIQTDASCSMGGPTQAPQVQFPGPMTSILSNPSVNSLSGPQQQQQPQPQPPQLTGLPQQNNMPSSQANQNLQQHVIQQMLQDIMNNNRGMPQQSLGGPNVIGNVAADVIGAPGNLTPRMNNTGPARSGSMLGNVTAGMPNHPLGAGPTRSNSFKSVTNTSAISGNSFNSRQDLPQNLHLPELDHDIAQEFADNGIFNGEPTDMGYDWKM</sequence>
<keyword evidence="2" id="KW-1185">Reference proteome</keyword>
<dbReference type="AlphaFoldDB" id="A0AB40C7I9"/>
<evidence type="ECO:0000256" key="1">
    <source>
        <dbReference type="SAM" id="MobiDB-lite"/>
    </source>
</evidence>
<feature type="compositionally biased region" description="Polar residues" evidence="1">
    <location>
        <begin position="578"/>
        <end position="589"/>
    </location>
</feature>
<dbReference type="RefSeq" id="XP_039134441.1">
    <property type="nucleotide sequence ID" value="XM_039278507.1"/>
</dbReference>
<evidence type="ECO:0000313" key="6">
    <source>
        <dbReference type="RefSeq" id="XP_039134444.1"/>
    </source>
</evidence>
<feature type="compositionally biased region" description="Polar residues" evidence="1">
    <location>
        <begin position="55"/>
        <end position="64"/>
    </location>
</feature>
<feature type="region of interest" description="Disordered" evidence="1">
    <location>
        <begin position="1"/>
        <end position="93"/>
    </location>
</feature>
<proteinExistence type="predicted"/>
<accession>A0AB40C7I9</accession>
<feature type="compositionally biased region" description="Polar residues" evidence="1">
    <location>
        <begin position="8"/>
        <end position="47"/>
    </location>
</feature>
<dbReference type="Pfam" id="PF01803">
    <property type="entry name" value="LIM_bind"/>
    <property type="match status" value="1"/>
</dbReference>
<dbReference type="Proteomes" id="UP001515500">
    <property type="component" value="Chromosome 11"/>
</dbReference>